<organism evidence="1 2">
    <name type="scientific">Ruminococcus callidus ATCC 27760</name>
    <dbReference type="NCBI Taxonomy" id="411473"/>
    <lineage>
        <taxon>Bacteria</taxon>
        <taxon>Bacillati</taxon>
        <taxon>Bacillota</taxon>
        <taxon>Clostridia</taxon>
        <taxon>Eubacteriales</taxon>
        <taxon>Oscillospiraceae</taxon>
        <taxon>Ruminococcus</taxon>
    </lineage>
</organism>
<evidence type="ECO:0000313" key="1">
    <source>
        <dbReference type="EMBL" id="ERJ97400.1"/>
    </source>
</evidence>
<evidence type="ECO:0000313" key="2">
    <source>
        <dbReference type="Proteomes" id="UP000016662"/>
    </source>
</evidence>
<sequence>MLHIYDIILLCKRENFRIFTRIFGIEIFVCYNGNIKRKSEEVCLCISTLAIQNIVPPVPAGLANGKSAIILAQDLRSAVQ</sequence>
<name>U2KZ54_9FIRM</name>
<proteinExistence type="predicted"/>
<accession>U2KZ54</accession>
<reference evidence="1 2" key="1">
    <citation type="submission" date="2013-07" db="EMBL/GenBank/DDBJ databases">
        <authorList>
            <person name="Weinstock G."/>
            <person name="Sodergren E."/>
            <person name="Wylie T."/>
            <person name="Fulton L."/>
            <person name="Fulton R."/>
            <person name="Fronick C."/>
            <person name="O'Laughlin M."/>
            <person name="Godfrey J."/>
            <person name="Miner T."/>
            <person name="Herter B."/>
            <person name="Appelbaum E."/>
            <person name="Cordes M."/>
            <person name="Lek S."/>
            <person name="Wollam A."/>
            <person name="Pepin K.H."/>
            <person name="Palsikar V.B."/>
            <person name="Mitreva M."/>
            <person name="Wilson R.K."/>
        </authorList>
    </citation>
    <scope>NUCLEOTIDE SEQUENCE [LARGE SCALE GENOMIC DNA]</scope>
    <source>
        <strain evidence="1 2">ATCC 27760</strain>
    </source>
</reference>
<keyword evidence="2" id="KW-1185">Reference proteome</keyword>
<dbReference type="Proteomes" id="UP000016662">
    <property type="component" value="Unassembled WGS sequence"/>
</dbReference>
<dbReference type="AlphaFoldDB" id="U2KZ54"/>
<protein>
    <submittedName>
        <fullName evidence="1">Uncharacterized protein</fullName>
    </submittedName>
</protein>
<comment type="caution">
    <text evidence="1">The sequence shown here is derived from an EMBL/GenBank/DDBJ whole genome shotgun (WGS) entry which is preliminary data.</text>
</comment>
<dbReference type="EMBL" id="AWVF01000026">
    <property type="protein sequence ID" value="ERJ97400.1"/>
    <property type="molecule type" value="Genomic_DNA"/>
</dbReference>
<dbReference type="STRING" id="411473.RUMCAL_00183"/>
<gene>
    <name evidence="1" type="ORF">RUMCAL_00183</name>
</gene>
<dbReference type="HOGENOM" id="CLU_2587583_0_0_9"/>